<accession>A0A8J2KIZ0</accession>
<comment type="caution">
    <text evidence="3">The sequence shown here is derived from an EMBL/GenBank/DDBJ whole genome shotgun (WGS) entry which is preliminary data.</text>
</comment>
<keyword evidence="4" id="KW-1185">Reference proteome</keyword>
<feature type="compositionally biased region" description="Basic and acidic residues" evidence="2">
    <location>
        <begin position="72"/>
        <end position="82"/>
    </location>
</feature>
<organism evidence="3 4">
    <name type="scientific">Allacma fusca</name>
    <dbReference type="NCBI Taxonomy" id="39272"/>
    <lineage>
        <taxon>Eukaryota</taxon>
        <taxon>Metazoa</taxon>
        <taxon>Ecdysozoa</taxon>
        <taxon>Arthropoda</taxon>
        <taxon>Hexapoda</taxon>
        <taxon>Collembola</taxon>
        <taxon>Symphypleona</taxon>
        <taxon>Sminthuridae</taxon>
        <taxon>Allacma</taxon>
    </lineage>
</organism>
<evidence type="ECO:0000256" key="2">
    <source>
        <dbReference type="SAM" id="MobiDB-lite"/>
    </source>
</evidence>
<feature type="coiled-coil region" evidence="1">
    <location>
        <begin position="158"/>
        <end position="185"/>
    </location>
</feature>
<dbReference type="Proteomes" id="UP000708208">
    <property type="component" value="Unassembled WGS sequence"/>
</dbReference>
<feature type="non-terminal residue" evidence="3">
    <location>
        <position position="1"/>
    </location>
</feature>
<proteinExistence type="predicted"/>
<feature type="region of interest" description="Disordered" evidence="2">
    <location>
        <begin position="58"/>
        <end position="84"/>
    </location>
</feature>
<evidence type="ECO:0000313" key="3">
    <source>
        <dbReference type="EMBL" id="CAG7786831.1"/>
    </source>
</evidence>
<evidence type="ECO:0000256" key="1">
    <source>
        <dbReference type="SAM" id="Coils"/>
    </source>
</evidence>
<evidence type="ECO:0000313" key="4">
    <source>
        <dbReference type="Proteomes" id="UP000708208"/>
    </source>
</evidence>
<dbReference type="EMBL" id="CAJVCH010327216">
    <property type="protein sequence ID" value="CAG7786831.1"/>
    <property type="molecule type" value="Genomic_DNA"/>
</dbReference>
<name>A0A8J2KIZ0_9HEXA</name>
<reference evidence="3" key="1">
    <citation type="submission" date="2021-06" db="EMBL/GenBank/DDBJ databases">
        <authorList>
            <person name="Hodson N. C."/>
            <person name="Mongue J. A."/>
            <person name="Jaron S. K."/>
        </authorList>
    </citation>
    <scope>NUCLEOTIDE SEQUENCE</scope>
</reference>
<keyword evidence="1" id="KW-0175">Coiled coil</keyword>
<gene>
    <name evidence="3" type="ORF">AFUS01_LOCUS25380</name>
</gene>
<dbReference type="AlphaFoldDB" id="A0A8J2KIZ0"/>
<feature type="region of interest" description="Disordered" evidence="2">
    <location>
        <begin position="102"/>
        <end position="141"/>
    </location>
</feature>
<protein>
    <submittedName>
        <fullName evidence="3">Uncharacterized protein</fullName>
    </submittedName>
</protein>
<sequence>MQRKVFLDNLVNNEEEPVIQINEDTKSPSVSIHYTDPAVLQYSISDSFVLELSISPNDKIDTTTTSNEADSSIDKELSAEKKERRRAKIFFPERELRPKKLPVGFYKETKSNKETKSKFRPRSQKTHDSTSSDVIRIPVEIPPEDNEVFDEIYQPAEMSHTQQEYEAVIAENARLKQRQKELEEIN</sequence>
<feature type="compositionally biased region" description="Basic and acidic residues" evidence="2">
    <location>
        <begin position="107"/>
        <end position="117"/>
    </location>
</feature>